<dbReference type="InterPro" id="IPR036909">
    <property type="entry name" value="Cyt_c-like_dom_sf"/>
</dbReference>
<sequence length="194" mass="21189">MLAMNKFRILGLTAITIAAAIFVTSCKDKKSTGWEYAPNMYEHIAYDPDQKNPNFKDGKTAQLPPAGTIPLGFTRFDYPNTRAGYDQASGEVQNPLKNTPANFKEGEVLFSHFCAPCHGVTGQGDGTVVAHGFPPPPSYSKGQSSRGGAMKDLTDGKIYHTITYGVNAMGSYASQLSPEERWKVVLYVHHLQTL</sequence>
<dbReference type="AlphaFoldDB" id="A0A965ZIU7"/>
<keyword evidence="3 4" id="KW-0408">Iron</keyword>
<dbReference type="InterPro" id="IPR009056">
    <property type="entry name" value="Cyt_c-like_dom"/>
</dbReference>
<accession>A0A965ZIU7</accession>
<feature type="signal peptide" evidence="5">
    <location>
        <begin position="1"/>
        <end position="20"/>
    </location>
</feature>
<evidence type="ECO:0000256" key="1">
    <source>
        <dbReference type="ARBA" id="ARBA00022617"/>
    </source>
</evidence>
<organism evidence="7 8">
    <name type="scientific">Mucilaginibacter agri</name>
    <dbReference type="NCBI Taxonomy" id="2695265"/>
    <lineage>
        <taxon>Bacteria</taxon>
        <taxon>Pseudomonadati</taxon>
        <taxon>Bacteroidota</taxon>
        <taxon>Sphingobacteriia</taxon>
        <taxon>Sphingobacteriales</taxon>
        <taxon>Sphingobacteriaceae</taxon>
        <taxon>Mucilaginibacter</taxon>
    </lineage>
</organism>
<dbReference type="PROSITE" id="PS51257">
    <property type="entry name" value="PROKAR_LIPOPROTEIN"/>
    <property type="match status" value="1"/>
</dbReference>
<dbReference type="Gene3D" id="1.10.760.10">
    <property type="entry name" value="Cytochrome c-like domain"/>
    <property type="match status" value="1"/>
</dbReference>
<dbReference type="GO" id="GO:0020037">
    <property type="term" value="F:heme binding"/>
    <property type="evidence" value="ECO:0007669"/>
    <property type="project" value="InterPro"/>
</dbReference>
<keyword evidence="1 4" id="KW-0349">Heme</keyword>
<dbReference type="GO" id="GO:0046872">
    <property type="term" value="F:metal ion binding"/>
    <property type="evidence" value="ECO:0007669"/>
    <property type="project" value="UniProtKB-KW"/>
</dbReference>
<name>A0A965ZIU7_9SPHI</name>
<dbReference type="GO" id="GO:0009055">
    <property type="term" value="F:electron transfer activity"/>
    <property type="evidence" value="ECO:0007669"/>
    <property type="project" value="InterPro"/>
</dbReference>
<dbReference type="SUPFAM" id="SSF46626">
    <property type="entry name" value="Cytochrome c"/>
    <property type="match status" value="1"/>
</dbReference>
<comment type="caution">
    <text evidence="7">The sequence shown here is derived from an EMBL/GenBank/DDBJ whole genome shotgun (WGS) entry which is preliminary data.</text>
</comment>
<evidence type="ECO:0000256" key="5">
    <source>
        <dbReference type="SAM" id="SignalP"/>
    </source>
</evidence>
<proteinExistence type="predicted"/>
<dbReference type="PROSITE" id="PS51007">
    <property type="entry name" value="CYTC"/>
    <property type="match status" value="1"/>
</dbReference>
<dbReference type="EMBL" id="WWEO01000043">
    <property type="protein sequence ID" value="NCD70517.1"/>
    <property type="molecule type" value="Genomic_DNA"/>
</dbReference>
<evidence type="ECO:0000256" key="2">
    <source>
        <dbReference type="ARBA" id="ARBA00022723"/>
    </source>
</evidence>
<keyword evidence="5" id="KW-0732">Signal</keyword>
<evidence type="ECO:0000313" key="7">
    <source>
        <dbReference type="EMBL" id="NCD70517.1"/>
    </source>
</evidence>
<feature type="domain" description="Cytochrome c" evidence="6">
    <location>
        <begin position="101"/>
        <end position="192"/>
    </location>
</feature>
<evidence type="ECO:0000313" key="8">
    <source>
        <dbReference type="Proteomes" id="UP000638732"/>
    </source>
</evidence>
<evidence type="ECO:0000256" key="4">
    <source>
        <dbReference type="PROSITE-ProRule" id="PRU00433"/>
    </source>
</evidence>
<evidence type="ECO:0000259" key="6">
    <source>
        <dbReference type="PROSITE" id="PS51007"/>
    </source>
</evidence>
<dbReference type="PANTHER" id="PTHR40394">
    <property type="entry name" value="LIPOPROTEIN-RELATED"/>
    <property type="match status" value="1"/>
</dbReference>
<dbReference type="PANTHER" id="PTHR40394:SF2">
    <property type="entry name" value="QUINOL:CYTOCHROME C OXIDOREDUCTASE MEMBRANE PROTEIN"/>
    <property type="match status" value="1"/>
</dbReference>
<keyword evidence="8" id="KW-1185">Reference proteome</keyword>
<reference evidence="7" key="1">
    <citation type="submission" date="2020-01" db="EMBL/GenBank/DDBJ databases">
        <authorList>
            <person name="Seo Y.L."/>
        </authorList>
    </citation>
    <scope>NUCLEOTIDE SEQUENCE</scope>
    <source>
        <strain evidence="7">R11</strain>
    </source>
</reference>
<reference evidence="7" key="2">
    <citation type="submission" date="2020-10" db="EMBL/GenBank/DDBJ databases">
        <title>Mucilaginibacter sp. nov., isolated from soil.</title>
        <authorList>
            <person name="Jeon C.O."/>
        </authorList>
    </citation>
    <scope>NUCLEOTIDE SEQUENCE</scope>
    <source>
        <strain evidence="7">R11</strain>
    </source>
</reference>
<protein>
    <submittedName>
        <fullName evidence="7">C-type cytochrome</fullName>
    </submittedName>
</protein>
<feature type="chain" id="PRO_5036755970" evidence="5">
    <location>
        <begin position="21"/>
        <end position="194"/>
    </location>
</feature>
<dbReference type="Proteomes" id="UP000638732">
    <property type="component" value="Unassembled WGS sequence"/>
</dbReference>
<keyword evidence="2 4" id="KW-0479">Metal-binding</keyword>
<gene>
    <name evidence="7" type="ORF">GSY63_14205</name>
</gene>
<dbReference type="Pfam" id="PF13442">
    <property type="entry name" value="Cytochrome_CBB3"/>
    <property type="match status" value="1"/>
</dbReference>
<evidence type="ECO:0000256" key="3">
    <source>
        <dbReference type="ARBA" id="ARBA00023004"/>
    </source>
</evidence>